<accession>A0A8G2IQT7</accession>
<proteinExistence type="predicted"/>
<organism evidence="1 2">
    <name type="scientific">Rhizobium leguminosarum bv. viciae</name>
    <dbReference type="NCBI Taxonomy" id="387"/>
    <lineage>
        <taxon>Bacteria</taxon>
        <taxon>Pseudomonadati</taxon>
        <taxon>Pseudomonadota</taxon>
        <taxon>Alphaproteobacteria</taxon>
        <taxon>Hyphomicrobiales</taxon>
        <taxon>Rhizobiaceae</taxon>
        <taxon>Rhizobium/Agrobacterium group</taxon>
        <taxon>Rhizobium</taxon>
    </lineage>
</organism>
<sequence length="270" mass="31581">MAVNDVRILILCKTYPSPSGRYTETTCVAGMDESGRLVRLFPVPFRLIAKDHQFKKWQWIKAKVEKAKKDHRPESFTIKVDTIDGGEVVLPGKGWAERRRLLSPIKVYCDFLDIEAARQATNQSLALLKPARIIGLEIEPVSDPEWTEEELAKLVQEQKQGGLFDDDDKPSIKTLRKLPFDFYYRYECGEGATAKTFRHKLVDWEVGALYWNCHHSHRADWERHFREQLEKEIPEKDLMLLMGNQHRFQDQWLIISLIYPPHQMQTELAF</sequence>
<dbReference type="Proteomes" id="UP000291866">
    <property type="component" value="Unassembled WGS sequence"/>
</dbReference>
<evidence type="ECO:0000313" key="2">
    <source>
        <dbReference type="Proteomes" id="UP000291866"/>
    </source>
</evidence>
<comment type="caution">
    <text evidence="1">The sequence shown here is derived from an EMBL/GenBank/DDBJ whole genome shotgun (WGS) entry which is preliminary data.</text>
</comment>
<name>A0A8G2IQT7_RHILV</name>
<evidence type="ECO:0000313" key="1">
    <source>
        <dbReference type="EMBL" id="TBX85127.1"/>
    </source>
</evidence>
<gene>
    <name evidence="1" type="ORF">E0H31_35335</name>
</gene>
<dbReference type="AlphaFoldDB" id="A0A8G2IQT7"/>
<protein>
    <submittedName>
        <fullName evidence="1">Uncharacterized protein</fullName>
    </submittedName>
</protein>
<reference evidence="1 2" key="1">
    <citation type="submission" date="2019-02" db="EMBL/GenBank/DDBJ databases">
        <title>The competitiveness to form nodules shapes the capacities of Rhizobium leguminosarum sv viciae communities to promote symbiosis with specific hosts.</title>
        <authorList>
            <person name="Boivin S."/>
            <person name="Lepetit M."/>
        </authorList>
    </citation>
    <scope>NUCLEOTIDE SEQUENCE [LARGE SCALE GENOMIC DNA]</scope>
    <source>
        <strain evidence="1 2">SPF4F3</strain>
    </source>
</reference>
<dbReference type="RefSeq" id="WP_131603514.1">
    <property type="nucleotide sequence ID" value="NZ_SJLU01000034.1"/>
</dbReference>
<dbReference type="EMBL" id="SJLU01000034">
    <property type="protein sequence ID" value="TBX85127.1"/>
    <property type="molecule type" value="Genomic_DNA"/>
</dbReference>